<dbReference type="InterPro" id="IPR051677">
    <property type="entry name" value="AfsR-DnrI-RedD_regulator"/>
</dbReference>
<dbReference type="CDD" id="cd15831">
    <property type="entry name" value="BTAD"/>
    <property type="match status" value="1"/>
</dbReference>
<keyword evidence="2" id="KW-0804">Transcription</keyword>
<sequence length="243" mass="26875">MRVTGDDGRPVQLPRGRVRHLLAILLIHDGPVSEDVLRHWLSTGARPISGSTLRTHVAALRRALGPGAERVRTEAAGYTVETSQGESDVAEFRELARRGHEALRRQDFLEAEALLERAACLWREPMLADLPDSPRSTPLVMKLAEEHQLLSEALIDAKLGLGLGGQLIPELRVSCEADPPRERAFEQLMIALYRSGRRAEACDVYKNLRMRLVESYGADPGPGAAGVYRQILTDHEDLRASAH</sequence>
<reference evidence="5" key="1">
    <citation type="journal article" date="2019" name="Int. J. Syst. Evol. Microbiol.">
        <title>The Global Catalogue of Microorganisms (GCM) 10K type strain sequencing project: providing services to taxonomists for standard genome sequencing and annotation.</title>
        <authorList>
            <consortium name="The Broad Institute Genomics Platform"/>
            <consortium name="The Broad Institute Genome Sequencing Center for Infectious Disease"/>
            <person name="Wu L."/>
            <person name="Ma J."/>
        </authorList>
    </citation>
    <scope>NUCLEOTIDE SEQUENCE [LARGE SCALE GENOMIC DNA]</scope>
    <source>
        <strain evidence="5">JCM 16898</strain>
    </source>
</reference>
<dbReference type="EMBL" id="BAAAZN010000016">
    <property type="protein sequence ID" value="GAA3571090.1"/>
    <property type="molecule type" value="Genomic_DNA"/>
</dbReference>
<keyword evidence="1" id="KW-0805">Transcription regulation</keyword>
<comment type="caution">
    <text evidence="4">The sequence shown here is derived from an EMBL/GenBank/DDBJ whole genome shotgun (WGS) entry which is preliminary data.</text>
</comment>
<dbReference type="InterPro" id="IPR005158">
    <property type="entry name" value="BTAD"/>
</dbReference>
<dbReference type="SUPFAM" id="SSF46894">
    <property type="entry name" value="C-terminal effector domain of the bipartite response regulators"/>
    <property type="match status" value="1"/>
</dbReference>
<evidence type="ECO:0000256" key="2">
    <source>
        <dbReference type="ARBA" id="ARBA00023163"/>
    </source>
</evidence>
<proteinExistence type="predicted"/>
<dbReference type="SUPFAM" id="SSF48452">
    <property type="entry name" value="TPR-like"/>
    <property type="match status" value="1"/>
</dbReference>
<dbReference type="PANTHER" id="PTHR35807:SF1">
    <property type="entry name" value="TRANSCRIPTIONAL REGULATOR REDD"/>
    <property type="match status" value="1"/>
</dbReference>
<organism evidence="4 5">
    <name type="scientific">Amycolatopsis ultiminotia</name>
    <dbReference type="NCBI Taxonomy" id="543629"/>
    <lineage>
        <taxon>Bacteria</taxon>
        <taxon>Bacillati</taxon>
        <taxon>Actinomycetota</taxon>
        <taxon>Actinomycetes</taxon>
        <taxon>Pseudonocardiales</taxon>
        <taxon>Pseudonocardiaceae</taxon>
        <taxon>Amycolatopsis</taxon>
    </lineage>
</organism>
<dbReference type="Proteomes" id="UP001500689">
    <property type="component" value="Unassembled WGS sequence"/>
</dbReference>
<accession>A0ABP6XQV1</accession>
<dbReference type="PANTHER" id="PTHR35807">
    <property type="entry name" value="TRANSCRIPTIONAL REGULATOR REDD-RELATED"/>
    <property type="match status" value="1"/>
</dbReference>
<dbReference type="Gene3D" id="1.25.40.10">
    <property type="entry name" value="Tetratricopeptide repeat domain"/>
    <property type="match status" value="1"/>
</dbReference>
<protein>
    <recommendedName>
        <fullName evidence="3">Bacterial transcriptional activator domain-containing protein</fullName>
    </recommendedName>
</protein>
<evidence type="ECO:0000313" key="5">
    <source>
        <dbReference type="Proteomes" id="UP001500689"/>
    </source>
</evidence>
<evidence type="ECO:0000256" key="1">
    <source>
        <dbReference type="ARBA" id="ARBA00023015"/>
    </source>
</evidence>
<dbReference type="InterPro" id="IPR016032">
    <property type="entry name" value="Sig_transdc_resp-reg_C-effctor"/>
</dbReference>
<evidence type="ECO:0000313" key="4">
    <source>
        <dbReference type="EMBL" id="GAA3571090.1"/>
    </source>
</evidence>
<dbReference type="Pfam" id="PF03704">
    <property type="entry name" value="BTAD"/>
    <property type="match status" value="1"/>
</dbReference>
<evidence type="ECO:0000259" key="3">
    <source>
        <dbReference type="SMART" id="SM01043"/>
    </source>
</evidence>
<dbReference type="InterPro" id="IPR011990">
    <property type="entry name" value="TPR-like_helical_dom_sf"/>
</dbReference>
<keyword evidence="5" id="KW-1185">Reference proteome</keyword>
<name>A0ABP6XQV1_9PSEU</name>
<dbReference type="Gene3D" id="1.10.10.10">
    <property type="entry name" value="Winged helix-like DNA-binding domain superfamily/Winged helix DNA-binding domain"/>
    <property type="match status" value="1"/>
</dbReference>
<gene>
    <name evidence="4" type="ORF">GCM10022222_64010</name>
</gene>
<dbReference type="SMART" id="SM01043">
    <property type="entry name" value="BTAD"/>
    <property type="match status" value="1"/>
</dbReference>
<dbReference type="InterPro" id="IPR036388">
    <property type="entry name" value="WH-like_DNA-bd_sf"/>
</dbReference>
<feature type="domain" description="Bacterial transcriptional activator" evidence="3">
    <location>
        <begin position="87"/>
        <end position="232"/>
    </location>
</feature>